<dbReference type="PROSITE" id="PS01173">
    <property type="entry name" value="LIPASE_GDXG_HIS"/>
    <property type="match status" value="1"/>
</dbReference>
<comment type="similarity">
    <text evidence="1 5">Belongs to the type-B carboxylesterase/lipase family.</text>
</comment>
<dbReference type="WBParaSite" id="TCNE_0000635001-mRNA-1">
    <property type="protein sequence ID" value="TCNE_0000635001-mRNA-1"/>
    <property type="gene ID" value="TCNE_0000635001"/>
</dbReference>
<accession>A0A183UCY0</accession>
<dbReference type="InterPro" id="IPR002168">
    <property type="entry name" value="Lipase_GDXG_HIS_AS"/>
</dbReference>
<evidence type="ECO:0000313" key="8">
    <source>
        <dbReference type="Proteomes" id="UP000050794"/>
    </source>
</evidence>
<evidence type="ECO:0000256" key="4">
    <source>
        <dbReference type="ARBA" id="ARBA00022801"/>
    </source>
</evidence>
<dbReference type="PROSITE" id="PS00122">
    <property type="entry name" value="CARBOXYLESTERASE_B_1"/>
    <property type="match status" value="1"/>
</dbReference>
<gene>
    <name evidence="7" type="ORF">TCNE_LOCUS6350</name>
</gene>
<dbReference type="InterPro" id="IPR019826">
    <property type="entry name" value="Carboxylesterase_B_AS"/>
</dbReference>
<reference evidence="7 8" key="2">
    <citation type="submission" date="2018-11" db="EMBL/GenBank/DDBJ databases">
        <authorList>
            <consortium name="Pathogen Informatics"/>
        </authorList>
    </citation>
    <scope>NUCLEOTIDE SEQUENCE [LARGE SCALE GENOMIC DNA]</scope>
</reference>
<feature type="domain" description="Carboxylesterase type B" evidence="6">
    <location>
        <begin position="38"/>
        <end position="553"/>
    </location>
</feature>
<keyword evidence="4 5" id="KW-0378">Hydrolase</keyword>
<evidence type="ECO:0000256" key="3">
    <source>
        <dbReference type="ARBA" id="ARBA00022487"/>
    </source>
</evidence>
<evidence type="ECO:0000259" key="6">
    <source>
        <dbReference type="Pfam" id="PF00135"/>
    </source>
</evidence>
<dbReference type="Pfam" id="PF00135">
    <property type="entry name" value="COesterase"/>
    <property type="match status" value="1"/>
</dbReference>
<dbReference type="AlphaFoldDB" id="A0A183UCY0"/>
<dbReference type="PANTHER" id="PTHR44590:SF3">
    <property type="entry name" value="CARBOXYLESTERASE TYPE B DOMAIN-CONTAINING PROTEIN"/>
    <property type="match status" value="1"/>
</dbReference>
<dbReference type="Proteomes" id="UP000050794">
    <property type="component" value="Unassembled WGS sequence"/>
</dbReference>
<name>A0A183UCY0_TOXCA</name>
<evidence type="ECO:0000256" key="2">
    <source>
        <dbReference type="ARBA" id="ARBA00010515"/>
    </source>
</evidence>
<dbReference type="EMBL" id="UYWY01019478">
    <property type="protein sequence ID" value="VDM37663.1"/>
    <property type="molecule type" value="Genomic_DNA"/>
</dbReference>
<reference evidence="9" key="1">
    <citation type="submission" date="2016-06" db="UniProtKB">
        <authorList>
            <consortium name="WormBaseParasite"/>
        </authorList>
    </citation>
    <scope>IDENTIFICATION</scope>
</reference>
<evidence type="ECO:0000313" key="9">
    <source>
        <dbReference type="WBParaSite" id="TCNE_0000635001-mRNA-1"/>
    </source>
</evidence>
<evidence type="ECO:0000256" key="1">
    <source>
        <dbReference type="ARBA" id="ARBA00005964"/>
    </source>
</evidence>
<organism evidence="8 9">
    <name type="scientific">Toxocara canis</name>
    <name type="common">Canine roundworm</name>
    <dbReference type="NCBI Taxonomy" id="6265"/>
    <lineage>
        <taxon>Eukaryota</taxon>
        <taxon>Metazoa</taxon>
        <taxon>Ecdysozoa</taxon>
        <taxon>Nematoda</taxon>
        <taxon>Chromadorea</taxon>
        <taxon>Rhabditida</taxon>
        <taxon>Spirurina</taxon>
        <taxon>Ascaridomorpha</taxon>
        <taxon>Ascaridoidea</taxon>
        <taxon>Toxocaridae</taxon>
        <taxon>Toxocara</taxon>
    </lineage>
</organism>
<keyword evidence="3" id="KW-0719">Serine esterase</keyword>
<dbReference type="GO" id="GO:0052689">
    <property type="term" value="F:carboxylic ester hydrolase activity"/>
    <property type="evidence" value="ECO:0007669"/>
    <property type="project" value="UniProtKB-KW"/>
</dbReference>
<dbReference type="Gene3D" id="3.40.50.1820">
    <property type="entry name" value="alpha/beta hydrolase"/>
    <property type="match status" value="1"/>
</dbReference>
<dbReference type="SUPFAM" id="SSF53474">
    <property type="entry name" value="alpha/beta-Hydrolases"/>
    <property type="match status" value="1"/>
</dbReference>
<evidence type="ECO:0000256" key="5">
    <source>
        <dbReference type="RuleBase" id="RU361235"/>
    </source>
</evidence>
<protein>
    <recommendedName>
        <fullName evidence="5">Carboxylic ester hydrolase</fullName>
        <ecNumber evidence="5">3.1.1.-</ecNumber>
    </recommendedName>
</protein>
<dbReference type="InterPro" id="IPR029058">
    <property type="entry name" value="AB_hydrolase_fold"/>
</dbReference>
<comment type="similarity">
    <text evidence="2">Belongs to the 'GDXG' lipolytic enzyme family.</text>
</comment>
<proteinExistence type="inferred from homology"/>
<dbReference type="InterPro" id="IPR002018">
    <property type="entry name" value="CarbesteraseB"/>
</dbReference>
<dbReference type="EC" id="3.1.1.-" evidence="5"/>
<keyword evidence="8" id="KW-1185">Reference proteome</keyword>
<dbReference type="InterPro" id="IPR019819">
    <property type="entry name" value="Carboxylesterase_B_CS"/>
</dbReference>
<evidence type="ECO:0000313" key="7">
    <source>
        <dbReference type="EMBL" id="VDM37663.1"/>
    </source>
</evidence>
<dbReference type="PANTHER" id="PTHR44590">
    <property type="entry name" value="CARBOXYLIC ESTER HYDROLASE-RELATED"/>
    <property type="match status" value="1"/>
</dbReference>
<dbReference type="PROSITE" id="PS00941">
    <property type="entry name" value="CARBOXYLESTERASE_B_2"/>
    <property type="match status" value="1"/>
</dbReference>
<sequence>MRQHDEEEKKRLCPLPDKQSSSMGNIVSYLYGDHSKSSKVFETKYGKISGRSIPIGGERSVNAFLGIPFAKPPIGELRFRKPLPPEPWINVRKCTKHSCRAPQQEFFVEKIFVRIPTSEDCLYLNVFAPDWELPAEQPNGRAVMIWIHGGGFAVHSAAHYGDEGIAKNLCSKEVIVITTQYRLGILGFSATGDSNSIPNLGLWDQMAALNWTRENIAGFGGDPNNITLFGQSAGAASVDMLSLSPYTRDLFSKAILMGGSADCDWAVSDANAVRNALIAFAEALGWKRPQGVRDGEVNSSLMSFLKNQPSSSLGLTIAKKRDKKFNRYGIDFVPIIDGDFLPEAISELRKKSPRKVYIAGVIEYEGLLFGTFHQLFCSVHTAFGKKQYDRQSIERMINNTILPDKFSNFEQLRAQATQLYLFSDLFINNGVHRFCEEMTTGGHKVYLYNFEYYPASFGLLGWWFPFLAATHCTELPYLFGKGIIHSFSPNATDLKMLDQFTLFFTNFAKYGNPNENGEQLWQPLEAPCTWSYLSINETCKMKEDFHDKRAAFWNTLTPDLKQPNGTKSG</sequence>